<protein>
    <submittedName>
        <fullName evidence="2">Fimbrial chaperone protein</fullName>
    </submittedName>
</protein>
<name>A0A497XAX1_9PROT</name>
<dbReference type="InterPro" id="IPR050643">
    <property type="entry name" value="Periplasmic_pilus_chap"/>
</dbReference>
<dbReference type="PANTHER" id="PTHR30251">
    <property type="entry name" value="PILUS ASSEMBLY CHAPERONE"/>
    <property type="match status" value="1"/>
</dbReference>
<comment type="caution">
    <text evidence="2">The sequence shown here is derived from an EMBL/GenBank/DDBJ whole genome shotgun (WGS) entry which is preliminary data.</text>
</comment>
<gene>
    <name evidence="2" type="ORF">DFR35_2347</name>
</gene>
<dbReference type="InterPro" id="IPR016147">
    <property type="entry name" value="Pili_assmbl_chaperone_N"/>
</dbReference>
<keyword evidence="3" id="KW-1185">Reference proteome</keyword>
<dbReference type="GO" id="GO:0030288">
    <property type="term" value="C:outer membrane-bounded periplasmic space"/>
    <property type="evidence" value="ECO:0007669"/>
    <property type="project" value="InterPro"/>
</dbReference>
<evidence type="ECO:0000313" key="2">
    <source>
        <dbReference type="EMBL" id="RLJ63715.1"/>
    </source>
</evidence>
<dbReference type="EMBL" id="RCCI01000006">
    <property type="protein sequence ID" value="RLJ63715.1"/>
    <property type="molecule type" value="Genomic_DNA"/>
</dbReference>
<dbReference type="InterPro" id="IPR008962">
    <property type="entry name" value="PapD-like_sf"/>
</dbReference>
<dbReference type="Pfam" id="PF00345">
    <property type="entry name" value="PapD_N"/>
    <property type="match status" value="1"/>
</dbReference>
<dbReference type="OrthoDB" id="511700at2"/>
<reference evidence="2 3" key="1">
    <citation type="submission" date="2018-10" db="EMBL/GenBank/DDBJ databases">
        <title>Genomic Encyclopedia of Type Strains, Phase IV (KMG-IV): sequencing the most valuable type-strain genomes for metagenomic binning, comparative biology and taxonomic classification.</title>
        <authorList>
            <person name="Goeker M."/>
        </authorList>
    </citation>
    <scope>NUCLEOTIDE SEQUENCE [LARGE SCALE GENOMIC DNA]</scope>
    <source>
        <strain evidence="2 3">DSM 26916</strain>
    </source>
</reference>
<evidence type="ECO:0000313" key="3">
    <source>
        <dbReference type="Proteomes" id="UP000268908"/>
    </source>
</evidence>
<dbReference type="Proteomes" id="UP000268908">
    <property type="component" value="Unassembled WGS sequence"/>
</dbReference>
<dbReference type="GO" id="GO:0071555">
    <property type="term" value="P:cell wall organization"/>
    <property type="evidence" value="ECO:0007669"/>
    <property type="project" value="InterPro"/>
</dbReference>
<sequence length="253" mass="27511">MLPINERFTRLLGALVFAMAMLPLPATAVGFAVSPILVELDRNAKSGAITVSNDDDSESLRVQIKLFEWTQGASAKDEYRESEDLLFFPRLLALEKAEQKLVRVGLRVPAATQEKAYRLFVEELPAPPPPGGVPGARVAISVRFGVPIFVRPVKEELRGEIEKIELAKGVLRVAVRNGGNVHFTIKSITASSGEVFSKEAAGWYLLAGAAREHTVELPADACAKLKRLDVVVKTEPPLELKGSLDVTASMCRP</sequence>
<dbReference type="RefSeq" id="WP_121242595.1">
    <property type="nucleotide sequence ID" value="NZ_BHVV01000003.1"/>
</dbReference>
<evidence type="ECO:0000259" key="1">
    <source>
        <dbReference type="Pfam" id="PF00345"/>
    </source>
</evidence>
<organism evidence="2 3">
    <name type="scientific">Sulfurisoma sediminicola</name>
    <dbReference type="NCBI Taxonomy" id="1381557"/>
    <lineage>
        <taxon>Bacteria</taxon>
        <taxon>Pseudomonadati</taxon>
        <taxon>Pseudomonadota</taxon>
        <taxon>Betaproteobacteria</taxon>
        <taxon>Nitrosomonadales</taxon>
        <taxon>Sterolibacteriaceae</taxon>
        <taxon>Sulfurisoma</taxon>
    </lineage>
</organism>
<proteinExistence type="predicted"/>
<dbReference type="AlphaFoldDB" id="A0A497XAX1"/>
<dbReference type="SUPFAM" id="SSF49354">
    <property type="entry name" value="PapD-like"/>
    <property type="match status" value="1"/>
</dbReference>
<dbReference type="Gene3D" id="2.60.40.10">
    <property type="entry name" value="Immunoglobulins"/>
    <property type="match status" value="1"/>
</dbReference>
<accession>A0A497XAX1</accession>
<dbReference type="PANTHER" id="PTHR30251:SF4">
    <property type="entry name" value="SLR1668 PROTEIN"/>
    <property type="match status" value="1"/>
</dbReference>
<dbReference type="InterPro" id="IPR013783">
    <property type="entry name" value="Ig-like_fold"/>
</dbReference>
<feature type="domain" description="Pili assembly chaperone N-terminal" evidence="1">
    <location>
        <begin position="31"/>
        <end position="153"/>
    </location>
</feature>